<evidence type="ECO:0000256" key="1">
    <source>
        <dbReference type="SAM" id="Phobius"/>
    </source>
</evidence>
<dbReference type="Pfam" id="PF13800">
    <property type="entry name" value="Sigma_reg_N"/>
    <property type="match status" value="1"/>
</dbReference>
<keyword evidence="5" id="KW-1185">Reference proteome</keyword>
<sequence>MSNNDKEYESEENNKDLDFVTSPSLQKSIKKAKSKQTIKILIISLLSTCILFFGVFSTGQYLLQKRLVNDDQSLFNQINGANVYTVSEMHVYGFLNLSAVKHITVNKTIGDREIVWNKKEVEIPFIGKKTVIDNERFTERTNFSERLNREVQYNSFNGEREVSFYYPQQKYDYYPNELEIATQLDDNTLAEVALSFDKNYTLKEIQNLMGLENINWVWVKTIKEDKLGNVKSDSNSRIVDGPSADGFQVRGDDLNSAAKTFISNIELLSKEGKYQTTVKKLAEGINPNSFPEVDDLRISGVIVSGTPNELEKFQDLEIIQASTIGATIDLY</sequence>
<dbReference type="EMBL" id="JACSQT010000019">
    <property type="protein sequence ID" value="MBD7939565.1"/>
    <property type="molecule type" value="Genomic_DNA"/>
</dbReference>
<protein>
    <submittedName>
        <fullName evidence="4">Anti sigma factor C-terminal domain-containing protein</fullName>
    </submittedName>
</protein>
<organism evidence="4 5">
    <name type="scientific">Cytobacillus stercorigallinarum</name>
    <dbReference type="NCBI Taxonomy" id="2762240"/>
    <lineage>
        <taxon>Bacteria</taxon>
        <taxon>Bacillati</taxon>
        <taxon>Bacillota</taxon>
        <taxon>Bacilli</taxon>
        <taxon>Bacillales</taxon>
        <taxon>Bacillaceae</taxon>
        <taxon>Cytobacillus</taxon>
    </lineage>
</organism>
<dbReference type="InterPro" id="IPR025672">
    <property type="entry name" value="Sigma_reg_C_dom"/>
</dbReference>
<proteinExistence type="predicted"/>
<evidence type="ECO:0000259" key="3">
    <source>
        <dbReference type="Pfam" id="PF13800"/>
    </source>
</evidence>
<dbReference type="InterPro" id="IPR029101">
    <property type="entry name" value="Sigma_reg_N"/>
</dbReference>
<dbReference type="RefSeq" id="WP_191817226.1">
    <property type="nucleotide sequence ID" value="NZ_JACSQT010000019.1"/>
</dbReference>
<feature type="transmembrane region" description="Helical" evidence="1">
    <location>
        <begin position="40"/>
        <end position="63"/>
    </location>
</feature>
<feature type="domain" description="Sigma factor regulator N-terminal" evidence="3">
    <location>
        <begin position="27"/>
        <end position="113"/>
    </location>
</feature>
<evidence type="ECO:0000313" key="4">
    <source>
        <dbReference type="EMBL" id="MBD7939565.1"/>
    </source>
</evidence>
<comment type="caution">
    <text evidence="4">The sequence shown here is derived from an EMBL/GenBank/DDBJ whole genome shotgun (WGS) entry which is preliminary data.</text>
</comment>
<dbReference type="Pfam" id="PF13791">
    <property type="entry name" value="Sigma_reg_C"/>
    <property type="match status" value="1"/>
</dbReference>
<accession>A0ABR8QVM2</accession>
<feature type="domain" description="Sigma factor regulator C-terminal" evidence="2">
    <location>
        <begin position="183"/>
        <end position="325"/>
    </location>
</feature>
<reference evidence="4 5" key="1">
    <citation type="submission" date="2020-08" db="EMBL/GenBank/DDBJ databases">
        <title>A Genomic Blueprint of the Chicken Gut Microbiome.</title>
        <authorList>
            <person name="Gilroy R."/>
            <person name="Ravi A."/>
            <person name="Getino M."/>
            <person name="Pursley I."/>
            <person name="Horton D.L."/>
            <person name="Alikhan N.-F."/>
            <person name="Baker D."/>
            <person name="Gharbi K."/>
            <person name="Hall N."/>
            <person name="Watson M."/>
            <person name="Adriaenssens E.M."/>
            <person name="Foster-Nyarko E."/>
            <person name="Jarju S."/>
            <person name="Secka A."/>
            <person name="Antonio M."/>
            <person name="Oren A."/>
            <person name="Chaudhuri R."/>
            <person name="La Ragione R.M."/>
            <person name="Hildebrand F."/>
            <person name="Pallen M.J."/>
        </authorList>
    </citation>
    <scope>NUCLEOTIDE SEQUENCE [LARGE SCALE GENOMIC DNA]</scope>
    <source>
        <strain evidence="4 5">Sa5YUA1</strain>
    </source>
</reference>
<keyword evidence="1" id="KW-0472">Membrane</keyword>
<keyword evidence="1" id="KW-0812">Transmembrane</keyword>
<dbReference type="Proteomes" id="UP000657931">
    <property type="component" value="Unassembled WGS sequence"/>
</dbReference>
<name>A0ABR8QVM2_9BACI</name>
<evidence type="ECO:0000259" key="2">
    <source>
        <dbReference type="Pfam" id="PF13791"/>
    </source>
</evidence>
<gene>
    <name evidence="4" type="ORF">H9655_21210</name>
</gene>
<keyword evidence="1" id="KW-1133">Transmembrane helix</keyword>
<evidence type="ECO:0000313" key="5">
    <source>
        <dbReference type="Proteomes" id="UP000657931"/>
    </source>
</evidence>